<sequence length="307" mass="35170">MAYSRRSRFRRRRSYPRRYGRRNYRSTRPTRRGSYRRRSNRMSTRRVRNIASRKCRDNMLSTPRNDAGETLPAAPYLMTGENSYGFLFSPSFRSAGSIVGPDQRELSASAAERHKSKCYMRGYKETVEFETNDSSSWLWRRIVFTAVGWGEGLAEYIAANVNERGYGRLMYNLRNGDHEVLLGDIYDKLFEGRRTLDWVNPHTAKTDSRRVRVISDRLMTIQSPNSGSGRYRVLKRWYPVNKSIHYDDKEQGSGFKLSTGWASNAATGNAGDLLVFDLFDAPAGSTADSTMGMGTSGTYYWHEGSGR</sequence>
<evidence type="ECO:0000256" key="1">
    <source>
        <dbReference type="SAM" id="MobiDB-lite"/>
    </source>
</evidence>
<protein>
    <submittedName>
        <fullName evidence="2">Capsid protein</fullName>
    </submittedName>
</protein>
<feature type="region of interest" description="Disordered" evidence="1">
    <location>
        <begin position="1"/>
        <end position="45"/>
    </location>
</feature>
<organism evidence="2">
    <name type="scientific">Grus monacha Genomoviridae sp</name>
    <dbReference type="NCBI Taxonomy" id="2814962"/>
    <lineage>
        <taxon>Viruses</taxon>
        <taxon>Monodnaviria</taxon>
        <taxon>Shotokuvirae</taxon>
        <taxon>Cressdnaviricota</taxon>
        <taxon>Repensiviricetes</taxon>
        <taxon>Geplafuvirales</taxon>
        <taxon>Genomoviridae</taxon>
    </lineage>
</organism>
<dbReference type="EMBL" id="MW182945">
    <property type="protein sequence ID" value="QVW56479.1"/>
    <property type="molecule type" value="Genomic_DNA"/>
</dbReference>
<evidence type="ECO:0000313" key="2">
    <source>
        <dbReference type="EMBL" id="QVW56479.1"/>
    </source>
</evidence>
<accession>A0A8E7G2A8</accession>
<proteinExistence type="predicted"/>
<reference evidence="2" key="1">
    <citation type="submission" date="2020-10" db="EMBL/GenBank/DDBJ databases">
        <title>CRESS DNA virus dark matter in the feces of wild birds.</title>
        <authorList>
            <person name="Yang S."/>
            <person name="Zhang W."/>
        </authorList>
    </citation>
    <scope>NUCLEOTIDE SEQUENCE</scope>
    <source>
        <strain evidence="2">Cra191gen28</strain>
    </source>
</reference>
<name>A0A8E7G2A8_9VIRU</name>